<reference evidence="2" key="1">
    <citation type="journal article" date="2019" name="Int. J. Syst. Evol. Microbiol.">
        <title>The Global Catalogue of Microorganisms (GCM) 10K type strain sequencing project: providing services to taxonomists for standard genome sequencing and annotation.</title>
        <authorList>
            <consortium name="The Broad Institute Genomics Platform"/>
            <consortium name="The Broad Institute Genome Sequencing Center for Infectious Disease"/>
            <person name="Wu L."/>
            <person name="Ma J."/>
        </authorList>
    </citation>
    <scope>NUCLEOTIDE SEQUENCE [LARGE SCALE GENOMIC DNA]</scope>
    <source>
        <strain evidence="2">CGMCC 1.16306</strain>
    </source>
</reference>
<evidence type="ECO:0000313" key="1">
    <source>
        <dbReference type="EMBL" id="MFC4618658.1"/>
    </source>
</evidence>
<dbReference type="EMBL" id="JBHSFW010000002">
    <property type="protein sequence ID" value="MFC4618658.1"/>
    <property type="molecule type" value="Genomic_DNA"/>
</dbReference>
<evidence type="ECO:0000313" key="2">
    <source>
        <dbReference type="Proteomes" id="UP001596022"/>
    </source>
</evidence>
<dbReference type="RefSeq" id="WP_376845698.1">
    <property type="nucleotide sequence ID" value="NZ_JBHSFW010000002.1"/>
</dbReference>
<comment type="caution">
    <text evidence="1">The sequence shown here is derived from an EMBL/GenBank/DDBJ whole genome shotgun (WGS) entry which is preliminary data.</text>
</comment>
<sequence>MAITPYRDLSSEDILAAHVSGLQHSVNKIELVLDMKTSQTTGHQLRPVDDQDDPSLRFRIYEGSIRGWLEEPEPIIYRNGSVVDPNDYVISPAHGVVVFHQQQASTDEITADFTHITAGSSVIENLQSGINQNTTLLANNPGGTFHFYPISGSYLTHFRRDYNPFHPDGSVNVETHIPSFNVLVYGNTIDAFPFPITTKTRFKQAAMSLSYANSTVNVKVGIYQDNGSMRPGRLLYESPTITIPAEGGWGYADVNWELEPGFYWIARHDGTTAYWNGLGQQSVIPLVSFNAVTFLRDLAERPNPHTIYGGYRATNIPFGNMPDPYPASGELFQRAHYCSPWLVVE</sequence>
<organism evidence="1 2">
    <name type="scientific">Camelliibacillus cellulosilyticus</name>
    <dbReference type="NCBI Taxonomy" id="2174486"/>
    <lineage>
        <taxon>Bacteria</taxon>
        <taxon>Bacillati</taxon>
        <taxon>Bacillota</taxon>
        <taxon>Bacilli</taxon>
        <taxon>Bacillales</taxon>
        <taxon>Sporolactobacillaceae</taxon>
        <taxon>Camelliibacillus</taxon>
    </lineage>
</organism>
<name>A0ABV9GL45_9BACL</name>
<protein>
    <submittedName>
        <fullName evidence="1">Uncharacterized protein</fullName>
    </submittedName>
</protein>
<accession>A0ABV9GL45</accession>
<keyword evidence="2" id="KW-1185">Reference proteome</keyword>
<gene>
    <name evidence="1" type="ORF">ACFO4N_07900</name>
</gene>
<dbReference type="Proteomes" id="UP001596022">
    <property type="component" value="Unassembled WGS sequence"/>
</dbReference>
<proteinExistence type="predicted"/>